<dbReference type="SUPFAM" id="SSF56349">
    <property type="entry name" value="DNA breaking-rejoining enzymes"/>
    <property type="match status" value="1"/>
</dbReference>
<gene>
    <name evidence="3" type="ORF">Pan54_23910</name>
</gene>
<dbReference type="InterPro" id="IPR002104">
    <property type="entry name" value="Integrase_catalytic"/>
</dbReference>
<evidence type="ECO:0000256" key="1">
    <source>
        <dbReference type="ARBA" id="ARBA00023172"/>
    </source>
</evidence>
<dbReference type="Pfam" id="PF00589">
    <property type="entry name" value="Phage_integrase"/>
    <property type="match status" value="1"/>
</dbReference>
<dbReference type="EMBL" id="SJPG01000001">
    <property type="protein sequence ID" value="TWT61654.1"/>
    <property type="molecule type" value="Genomic_DNA"/>
</dbReference>
<dbReference type="GO" id="GO:0015074">
    <property type="term" value="P:DNA integration"/>
    <property type="evidence" value="ECO:0007669"/>
    <property type="project" value="InterPro"/>
</dbReference>
<keyword evidence="4" id="KW-1185">Reference proteome</keyword>
<keyword evidence="1" id="KW-0233">DNA recombination</keyword>
<organism evidence="3 4">
    <name type="scientific">Rubinisphaera italica</name>
    <dbReference type="NCBI Taxonomy" id="2527969"/>
    <lineage>
        <taxon>Bacteria</taxon>
        <taxon>Pseudomonadati</taxon>
        <taxon>Planctomycetota</taxon>
        <taxon>Planctomycetia</taxon>
        <taxon>Planctomycetales</taxon>
        <taxon>Planctomycetaceae</taxon>
        <taxon>Rubinisphaera</taxon>
    </lineage>
</organism>
<evidence type="ECO:0000259" key="2">
    <source>
        <dbReference type="PROSITE" id="PS51898"/>
    </source>
</evidence>
<feature type="domain" description="Tyr recombinase" evidence="2">
    <location>
        <begin position="1"/>
        <end position="107"/>
    </location>
</feature>
<dbReference type="InterPro" id="IPR011010">
    <property type="entry name" value="DNA_brk_join_enz"/>
</dbReference>
<comment type="caution">
    <text evidence="3">The sequence shown here is derived from an EMBL/GenBank/DDBJ whole genome shotgun (WGS) entry which is preliminary data.</text>
</comment>
<evidence type="ECO:0000313" key="4">
    <source>
        <dbReference type="Proteomes" id="UP000316095"/>
    </source>
</evidence>
<dbReference type="AlphaFoldDB" id="A0A5C5XFS4"/>
<accession>A0A5C5XFS4</accession>
<dbReference type="PROSITE" id="PS51898">
    <property type="entry name" value="TYR_RECOMBINASE"/>
    <property type="match status" value="1"/>
</dbReference>
<name>A0A5C5XFS4_9PLAN</name>
<reference evidence="3 4" key="1">
    <citation type="submission" date="2019-02" db="EMBL/GenBank/DDBJ databases">
        <title>Deep-cultivation of Planctomycetes and their phenomic and genomic characterization uncovers novel biology.</title>
        <authorList>
            <person name="Wiegand S."/>
            <person name="Jogler M."/>
            <person name="Boedeker C."/>
            <person name="Pinto D."/>
            <person name="Vollmers J."/>
            <person name="Rivas-Marin E."/>
            <person name="Kohn T."/>
            <person name="Peeters S.H."/>
            <person name="Heuer A."/>
            <person name="Rast P."/>
            <person name="Oberbeckmann S."/>
            <person name="Bunk B."/>
            <person name="Jeske O."/>
            <person name="Meyerdierks A."/>
            <person name="Storesund J.E."/>
            <person name="Kallscheuer N."/>
            <person name="Luecker S."/>
            <person name="Lage O.M."/>
            <person name="Pohl T."/>
            <person name="Merkel B.J."/>
            <person name="Hornburger P."/>
            <person name="Mueller R.-W."/>
            <person name="Bruemmer F."/>
            <person name="Labrenz M."/>
            <person name="Spormann A.M."/>
            <person name="Op Den Camp H."/>
            <person name="Overmann J."/>
            <person name="Amann R."/>
            <person name="Jetten M.S.M."/>
            <person name="Mascher T."/>
            <person name="Medema M.H."/>
            <person name="Devos D.P."/>
            <person name="Kaster A.-K."/>
            <person name="Ovreas L."/>
            <person name="Rohde M."/>
            <person name="Galperin M.Y."/>
            <person name="Jogler C."/>
        </authorList>
    </citation>
    <scope>NUCLEOTIDE SEQUENCE [LARGE SCALE GENOMIC DNA]</scope>
    <source>
        <strain evidence="3 4">Pan54</strain>
    </source>
</reference>
<protein>
    <submittedName>
        <fullName evidence="3">Site-specific tyrosine recombinase XerC</fullName>
    </submittedName>
</protein>
<dbReference type="GO" id="GO:0006310">
    <property type="term" value="P:DNA recombination"/>
    <property type="evidence" value="ECO:0007669"/>
    <property type="project" value="UniProtKB-KW"/>
</dbReference>
<proteinExistence type="predicted"/>
<dbReference type="Proteomes" id="UP000316095">
    <property type="component" value="Unassembled WGS sequence"/>
</dbReference>
<dbReference type="GO" id="GO:0003677">
    <property type="term" value="F:DNA binding"/>
    <property type="evidence" value="ECO:0007669"/>
    <property type="project" value="InterPro"/>
</dbReference>
<dbReference type="Gene3D" id="1.10.443.10">
    <property type="entry name" value="Intergrase catalytic core"/>
    <property type="match status" value="1"/>
</dbReference>
<evidence type="ECO:0000313" key="3">
    <source>
        <dbReference type="EMBL" id="TWT61654.1"/>
    </source>
</evidence>
<sequence length="110" mass="12446">MDDYVAAAEFTGQTGAPLFRSLDRHRNLTERRLHRTEALLMIKRRARRAGLPYSLCNHSFRATGITAFLSNGGTLENAQRIAAHESPRTTSLYDRTSDEVSLDEIERIVI</sequence>
<dbReference type="InterPro" id="IPR013762">
    <property type="entry name" value="Integrase-like_cat_sf"/>
</dbReference>